<evidence type="ECO:0000313" key="3">
    <source>
        <dbReference type="Proteomes" id="UP001367508"/>
    </source>
</evidence>
<feature type="signal peptide" evidence="1">
    <location>
        <begin position="1"/>
        <end position="15"/>
    </location>
</feature>
<protein>
    <submittedName>
        <fullName evidence="2">Uncharacterized protein</fullName>
    </submittedName>
</protein>
<gene>
    <name evidence="2" type="ORF">VNO77_39198</name>
</gene>
<comment type="caution">
    <text evidence="2">The sequence shown here is derived from an EMBL/GenBank/DDBJ whole genome shotgun (WGS) entry which is preliminary data.</text>
</comment>
<dbReference type="EMBL" id="JAYMYQ010000009">
    <property type="protein sequence ID" value="KAK7313991.1"/>
    <property type="molecule type" value="Genomic_DNA"/>
</dbReference>
<organism evidence="2 3">
    <name type="scientific">Canavalia gladiata</name>
    <name type="common">Sword bean</name>
    <name type="synonym">Dolichos gladiatus</name>
    <dbReference type="NCBI Taxonomy" id="3824"/>
    <lineage>
        <taxon>Eukaryota</taxon>
        <taxon>Viridiplantae</taxon>
        <taxon>Streptophyta</taxon>
        <taxon>Embryophyta</taxon>
        <taxon>Tracheophyta</taxon>
        <taxon>Spermatophyta</taxon>
        <taxon>Magnoliopsida</taxon>
        <taxon>eudicotyledons</taxon>
        <taxon>Gunneridae</taxon>
        <taxon>Pentapetalae</taxon>
        <taxon>rosids</taxon>
        <taxon>fabids</taxon>
        <taxon>Fabales</taxon>
        <taxon>Fabaceae</taxon>
        <taxon>Papilionoideae</taxon>
        <taxon>50 kb inversion clade</taxon>
        <taxon>NPAAA clade</taxon>
        <taxon>indigoferoid/millettioid clade</taxon>
        <taxon>Phaseoleae</taxon>
        <taxon>Canavalia</taxon>
    </lineage>
</organism>
<evidence type="ECO:0000256" key="1">
    <source>
        <dbReference type="SAM" id="SignalP"/>
    </source>
</evidence>
<accession>A0AAN9KCQ6</accession>
<dbReference type="AlphaFoldDB" id="A0AAN9KCQ6"/>
<keyword evidence="1" id="KW-0732">Signal</keyword>
<reference evidence="2 3" key="1">
    <citation type="submission" date="2024-01" db="EMBL/GenBank/DDBJ databases">
        <title>The genomes of 5 underutilized Papilionoideae crops provide insights into root nodulation and disease resistanc.</title>
        <authorList>
            <person name="Jiang F."/>
        </authorList>
    </citation>
    <scope>NUCLEOTIDE SEQUENCE [LARGE SCALE GENOMIC DNA]</scope>
    <source>
        <strain evidence="2">LVBAO_FW01</strain>
        <tissue evidence="2">Leaves</tissue>
    </source>
</reference>
<keyword evidence="3" id="KW-1185">Reference proteome</keyword>
<feature type="chain" id="PRO_5042888034" evidence="1">
    <location>
        <begin position="16"/>
        <end position="156"/>
    </location>
</feature>
<dbReference type="Proteomes" id="UP001367508">
    <property type="component" value="Unassembled WGS sequence"/>
</dbReference>
<name>A0AAN9KCQ6_CANGL</name>
<sequence>MLLFPLIASLVMVNGRVQPTANMTREKKGRRRSRTTRKDRRLVILEEGQEISANNQGMDSFAWLHESTRSRNWELGSCSAFRFNEKQNKAKHRTKSCITVHSQTLARYLCSNPGSTPFIEWLSRVLHVTVPTYRPNENASNFVTSVAYDSAYVQAI</sequence>
<proteinExistence type="predicted"/>
<evidence type="ECO:0000313" key="2">
    <source>
        <dbReference type="EMBL" id="KAK7313991.1"/>
    </source>
</evidence>